<keyword evidence="3" id="KW-0804">Transcription</keyword>
<feature type="compositionally biased region" description="Low complexity" evidence="5">
    <location>
        <begin position="26"/>
        <end position="38"/>
    </location>
</feature>
<dbReference type="InterPro" id="IPR003441">
    <property type="entry name" value="NAC-dom"/>
</dbReference>
<evidence type="ECO:0000256" key="2">
    <source>
        <dbReference type="ARBA" id="ARBA00023125"/>
    </source>
</evidence>
<dbReference type="PANTHER" id="PTHR31719">
    <property type="entry name" value="NAC TRANSCRIPTION FACTOR 56"/>
    <property type="match status" value="1"/>
</dbReference>
<feature type="domain" description="NAC" evidence="6">
    <location>
        <begin position="41"/>
        <end position="199"/>
    </location>
</feature>
<sequence length="347" mass="39898">MGDKKLKDYKGKSVVVHEDDPEVINQEPIQHPPQIQHPSNLPPGFKLQPSDDELVSFYIKNKIKDPTRFRPSFIPDTNIYDYLPQELLEGNKDMDAYFFSARNKKYQNGTRADRSVKKGYGHWRMGSKSKEITGVNRRTIGYKNSLRFYVGKNKKDGIATNWQMKEYVMCGDGKEKVGCSSSSNNMRLDDWVICRVHWHDDGKRTESTAEVDSDGNAGNSINSTCNKKRRIEKERKGGNGQAGIKIEGRENVATSSNVPGAVPHPQYGNQFNYYNPQFVGNNFANSVMPSNSMLSIQHHPQNNYQYQFGGYSGMFHQQHQQQPDQQFEQHQQQQHQKFEQQHQQFGQ</sequence>
<evidence type="ECO:0000256" key="1">
    <source>
        <dbReference type="ARBA" id="ARBA00023015"/>
    </source>
</evidence>
<feature type="region of interest" description="Disordered" evidence="5">
    <location>
        <begin position="20"/>
        <end position="44"/>
    </location>
</feature>
<gene>
    <name evidence="7" type="ORF">MKW98_023294</name>
</gene>
<evidence type="ECO:0000259" key="6">
    <source>
        <dbReference type="PROSITE" id="PS51005"/>
    </source>
</evidence>
<feature type="region of interest" description="Disordered" evidence="5">
    <location>
        <begin position="316"/>
        <end position="347"/>
    </location>
</feature>
<reference evidence="7" key="1">
    <citation type="submission" date="2022-04" db="EMBL/GenBank/DDBJ databases">
        <title>A functionally conserved STORR gene fusion in Papaver species that diverged 16.8 million years ago.</title>
        <authorList>
            <person name="Catania T."/>
        </authorList>
    </citation>
    <scope>NUCLEOTIDE SEQUENCE</scope>
    <source>
        <strain evidence="7">S-188037</strain>
    </source>
</reference>
<dbReference type="AlphaFoldDB" id="A0AAD4XVD1"/>
<evidence type="ECO:0000256" key="5">
    <source>
        <dbReference type="SAM" id="MobiDB-lite"/>
    </source>
</evidence>
<evidence type="ECO:0000313" key="7">
    <source>
        <dbReference type="EMBL" id="KAI3949357.1"/>
    </source>
</evidence>
<dbReference type="GO" id="GO:0006355">
    <property type="term" value="P:regulation of DNA-templated transcription"/>
    <property type="evidence" value="ECO:0007669"/>
    <property type="project" value="InterPro"/>
</dbReference>
<comment type="caution">
    <text evidence="7">The sequence shown here is derived from an EMBL/GenBank/DDBJ whole genome shotgun (WGS) entry which is preliminary data.</text>
</comment>
<dbReference type="PROSITE" id="PS51005">
    <property type="entry name" value="NAC"/>
    <property type="match status" value="1"/>
</dbReference>
<name>A0AAD4XVD1_9MAGN</name>
<dbReference type="Gene3D" id="2.170.150.80">
    <property type="entry name" value="NAC domain"/>
    <property type="match status" value="1"/>
</dbReference>
<proteinExistence type="predicted"/>
<evidence type="ECO:0000256" key="4">
    <source>
        <dbReference type="ARBA" id="ARBA00023242"/>
    </source>
</evidence>
<dbReference type="PANTHER" id="PTHR31719:SF94">
    <property type="entry name" value="PROTEIN ATAF2"/>
    <property type="match status" value="1"/>
</dbReference>
<keyword evidence="4" id="KW-0539">Nucleus</keyword>
<dbReference type="Proteomes" id="UP001202328">
    <property type="component" value="Unassembled WGS sequence"/>
</dbReference>
<dbReference type="SUPFAM" id="SSF101941">
    <property type="entry name" value="NAC domain"/>
    <property type="match status" value="1"/>
</dbReference>
<protein>
    <recommendedName>
        <fullName evidence="6">NAC domain-containing protein</fullName>
    </recommendedName>
</protein>
<keyword evidence="8" id="KW-1185">Reference proteome</keyword>
<keyword evidence="2" id="KW-0238">DNA-binding</keyword>
<evidence type="ECO:0000256" key="3">
    <source>
        <dbReference type="ARBA" id="ARBA00023163"/>
    </source>
</evidence>
<dbReference type="GO" id="GO:0003677">
    <property type="term" value="F:DNA binding"/>
    <property type="evidence" value="ECO:0007669"/>
    <property type="project" value="UniProtKB-KW"/>
</dbReference>
<feature type="region of interest" description="Disordered" evidence="5">
    <location>
        <begin position="206"/>
        <end position="264"/>
    </location>
</feature>
<dbReference type="EMBL" id="JAJJMB010003142">
    <property type="protein sequence ID" value="KAI3949357.1"/>
    <property type="molecule type" value="Genomic_DNA"/>
</dbReference>
<feature type="compositionally biased region" description="Polar residues" evidence="5">
    <location>
        <begin position="216"/>
        <end position="225"/>
    </location>
</feature>
<accession>A0AAD4XVD1</accession>
<organism evidence="7 8">
    <name type="scientific">Papaver atlanticum</name>
    <dbReference type="NCBI Taxonomy" id="357466"/>
    <lineage>
        <taxon>Eukaryota</taxon>
        <taxon>Viridiplantae</taxon>
        <taxon>Streptophyta</taxon>
        <taxon>Embryophyta</taxon>
        <taxon>Tracheophyta</taxon>
        <taxon>Spermatophyta</taxon>
        <taxon>Magnoliopsida</taxon>
        <taxon>Ranunculales</taxon>
        <taxon>Papaveraceae</taxon>
        <taxon>Papaveroideae</taxon>
        <taxon>Papaver</taxon>
    </lineage>
</organism>
<evidence type="ECO:0000313" key="8">
    <source>
        <dbReference type="Proteomes" id="UP001202328"/>
    </source>
</evidence>
<keyword evidence="1" id="KW-0805">Transcription regulation</keyword>
<dbReference type="Pfam" id="PF02365">
    <property type="entry name" value="NAM"/>
    <property type="match status" value="1"/>
</dbReference>
<dbReference type="InterPro" id="IPR036093">
    <property type="entry name" value="NAC_dom_sf"/>
</dbReference>